<organism evidence="1">
    <name type="scientific">Rhizophora mucronata</name>
    <name type="common">Asiatic mangrove</name>
    <dbReference type="NCBI Taxonomy" id="61149"/>
    <lineage>
        <taxon>Eukaryota</taxon>
        <taxon>Viridiplantae</taxon>
        <taxon>Streptophyta</taxon>
        <taxon>Embryophyta</taxon>
        <taxon>Tracheophyta</taxon>
        <taxon>Spermatophyta</taxon>
        <taxon>Magnoliopsida</taxon>
        <taxon>eudicotyledons</taxon>
        <taxon>Gunneridae</taxon>
        <taxon>Pentapetalae</taxon>
        <taxon>rosids</taxon>
        <taxon>fabids</taxon>
        <taxon>Malpighiales</taxon>
        <taxon>Rhizophoraceae</taxon>
        <taxon>Rhizophora</taxon>
    </lineage>
</organism>
<dbReference type="AlphaFoldDB" id="A0A2P2LB40"/>
<evidence type="ECO:0000313" key="1">
    <source>
        <dbReference type="EMBL" id="MBX15130.1"/>
    </source>
</evidence>
<sequence>MENQMVLVRTQSSRLSPPILCEEEQQPFICYILSYS</sequence>
<reference evidence="1" key="1">
    <citation type="submission" date="2018-02" db="EMBL/GenBank/DDBJ databases">
        <title>Rhizophora mucronata_Transcriptome.</title>
        <authorList>
            <person name="Meera S.P."/>
            <person name="Sreeshan A."/>
            <person name="Augustine A."/>
        </authorList>
    </citation>
    <scope>NUCLEOTIDE SEQUENCE</scope>
    <source>
        <tissue evidence="1">Leaf</tissue>
    </source>
</reference>
<protein>
    <submittedName>
        <fullName evidence="1">Uncharacterized protein MANES_12G142600</fullName>
    </submittedName>
</protein>
<accession>A0A2P2LB40</accession>
<name>A0A2P2LB40_RHIMU</name>
<proteinExistence type="predicted"/>
<dbReference type="EMBL" id="GGEC01034646">
    <property type="protein sequence ID" value="MBX15130.1"/>
    <property type="molecule type" value="Transcribed_RNA"/>
</dbReference>